<sequence length="250" mass="27653">MTRGTTNINRLRRVDRWMAHEPSIVAALAAVARPIVVDLGYGARSDTCVEMARRLRPVAPDLQMIGLEIDPDRIVAPIDGVRFALGGFELAGFRPQLVRAFNVLRQYDEHEVAPAWSQMITRLAPGGLIVEGTCDEIGRRCAWVLLDAAGPRSLTLCWSPAHTGRPSDLAERLPKALIHRNVPGERIHELLVTADRCWDNAAGRTVFGPRARWAQTLTLMRAAGVDVAIPRRRVVDNLLTVPWETVAPRG</sequence>
<proteinExistence type="predicted"/>
<dbReference type="SUPFAM" id="SSF53335">
    <property type="entry name" value="S-adenosyl-L-methionine-dependent methyltransferases"/>
    <property type="match status" value="1"/>
</dbReference>
<gene>
    <name evidence="1" type="ORF">HGA05_01250</name>
</gene>
<dbReference type="GO" id="GO:0032259">
    <property type="term" value="P:methylation"/>
    <property type="evidence" value="ECO:0007669"/>
    <property type="project" value="UniProtKB-KW"/>
</dbReference>
<comment type="caution">
    <text evidence="1">The sequence shown here is derived from an EMBL/GenBank/DDBJ whole genome shotgun (WGS) entry which is preliminary data.</text>
</comment>
<dbReference type="EMBL" id="JAAXPC010000001">
    <property type="protein sequence ID" value="NKY00208.1"/>
    <property type="molecule type" value="Genomic_DNA"/>
</dbReference>
<evidence type="ECO:0000313" key="1">
    <source>
        <dbReference type="EMBL" id="NKY00208.1"/>
    </source>
</evidence>
<keyword evidence="1" id="KW-0489">Methyltransferase</keyword>
<organism evidence="1 2">
    <name type="scientific">Gordonia polyisoprenivorans</name>
    <dbReference type="NCBI Taxonomy" id="84595"/>
    <lineage>
        <taxon>Bacteria</taxon>
        <taxon>Bacillati</taxon>
        <taxon>Actinomycetota</taxon>
        <taxon>Actinomycetes</taxon>
        <taxon>Mycobacteriales</taxon>
        <taxon>Gordoniaceae</taxon>
        <taxon>Gordonia</taxon>
    </lineage>
</organism>
<evidence type="ECO:0000313" key="2">
    <source>
        <dbReference type="Proteomes" id="UP000563898"/>
    </source>
</evidence>
<reference evidence="1 2" key="1">
    <citation type="submission" date="2020-04" db="EMBL/GenBank/DDBJ databases">
        <title>MicrobeNet Type strains.</title>
        <authorList>
            <person name="Nicholson A.C."/>
        </authorList>
    </citation>
    <scope>NUCLEOTIDE SEQUENCE [LARGE SCALE GENOMIC DNA]</scope>
    <source>
        <strain evidence="1 2">ATCC BAA-14</strain>
    </source>
</reference>
<accession>A0A846WFJ2</accession>
<dbReference type="GO" id="GO:0008168">
    <property type="term" value="F:methyltransferase activity"/>
    <property type="evidence" value="ECO:0007669"/>
    <property type="project" value="UniProtKB-KW"/>
</dbReference>
<protein>
    <submittedName>
        <fullName evidence="1">Class I SAM-dependent methyltransferase</fullName>
    </submittedName>
</protein>
<dbReference type="Proteomes" id="UP000563898">
    <property type="component" value="Unassembled WGS sequence"/>
</dbReference>
<dbReference type="InterPro" id="IPR029063">
    <property type="entry name" value="SAM-dependent_MTases_sf"/>
</dbReference>
<keyword evidence="1" id="KW-0808">Transferase</keyword>
<dbReference type="RefSeq" id="WP_035728812.1">
    <property type="nucleotide sequence ID" value="NZ_CP116236.1"/>
</dbReference>
<dbReference type="AlphaFoldDB" id="A0A846WFJ2"/>
<name>A0A846WFJ2_9ACTN</name>